<name>A0A4Q7ILR6_9GAMM</name>
<dbReference type="Gene3D" id="3.90.226.10">
    <property type="entry name" value="2-enoyl-CoA Hydratase, Chain A, domain 1"/>
    <property type="match status" value="1"/>
</dbReference>
<evidence type="ECO:0000313" key="4">
    <source>
        <dbReference type="Proteomes" id="UP000291338"/>
    </source>
</evidence>
<proteinExistence type="predicted"/>
<feature type="chain" id="PRO_5020535710" evidence="1">
    <location>
        <begin position="20"/>
        <end position="419"/>
    </location>
</feature>
<dbReference type="RefSeq" id="WP_130255975.1">
    <property type="nucleotide sequence ID" value="NZ_PPSX01000045.1"/>
</dbReference>
<feature type="domain" description="Tail specific protease" evidence="2">
    <location>
        <begin position="251"/>
        <end position="300"/>
    </location>
</feature>
<comment type="caution">
    <text evidence="3">The sequence shown here is derived from an EMBL/GenBank/DDBJ whole genome shotgun (WGS) entry which is preliminary data.</text>
</comment>
<dbReference type="Pfam" id="PF03572">
    <property type="entry name" value="Peptidase_S41"/>
    <property type="match status" value="1"/>
</dbReference>
<keyword evidence="1" id="KW-0732">Signal</keyword>
<dbReference type="GO" id="GO:0008236">
    <property type="term" value="F:serine-type peptidase activity"/>
    <property type="evidence" value="ECO:0007669"/>
    <property type="project" value="InterPro"/>
</dbReference>
<dbReference type="InterPro" id="IPR005151">
    <property type="entry name" value="Tail-specific_protease"/>
</dbReference>
<dbReference type="EMBL" id="PPSX01000045">
    <property type="protein sequence ID" value="RZQ52691.1"/>
    <property type="molecule type" value="Genomic_DNA"/>
</dbReference>
<dbReference type="GO" id="GO:0006508">
    <property type="term" value="P:proteolysis"/>
    <property type="evidence" value="ECO:0007669"/>
    <property type="project" value="InterPro"/>
</dbReference>
<gene>
    <name evidence="3" type="ORF">C1E23_12945</name>
</gene>
<dbReference type="Proteomes" id="UP000291338">
    <property type="component" value="Unassembled WGS sequence"/>
</dbReference>
<feature type="signal peptide" evidence="1">
    <location>
        <begin position="1"/>
        <end position="19"/>
    </location>
</feature>
<accession>A0A4Q7ILR6</accession>
<sequence>MKLVYRLLVITLCSFATYADTLSIKQQQAWLEDINFFENQVRTKHIEPFHTLAENDFARLLKELKQDLPLLSEPQVEARLMAITGAIGDGHSNYFMMSGPHQHFPLRYKFFDNKLHVIDATKPYQHLIGAELKTINGLTVEGLFELITPLLPGIDNQFSAKTRFEFYLTLHKLLLGLGLIKESAAAQFEFELGGNTLNEQIIPVAMSEFAKLSSAFKNHSDKFNMLDIGMPGISLNLLKENKVAYFDFNAYPSFEQVIAKCKALLKQLKAAKSKYLIIDFRGNGGGSFYNGLAFSSCLLPLDQFDWKAGVFVLTDEHTFSAAMSNTVQFKQILNARIFGTPTGGDPNQFSESYRFVLPNSKRKLSVSKRYYPFLFEDTDAVYPDELIETSWLDYQQGNDTVLSAVLTEIEKIENNTCSN</sequence>
<evidence type="ECO:0000313" key="3">
    <source>
        <dbReference type="EMBL" id="RZQ52691.1"/>
    </source>
</evidence>
<evidence type="ECO:0000256" key="1">
    <source>
        <dbReference type="SAM" id="SignalP"/>
    </source>
</evidence>
<organism evidence="3 4">
    <name type="scientific">Pseudoalteromonas phenolica</name>
    <dbReference type="NCBI Taxonomy" id="161398"/>
    <lineage>
        <taxon>Bacteria</taxon>
        <taxon>Pseudomonadati</taxon>
        <taxon>Pseudomonadota</taxon>
        <taxon>Gammaproteobacteria</taxon>
        <taxon>Alteromonadales</taxon>
        <taxon>Pseudoalteromonadaceae</taxon>
        <taxon>Pseudoalteromonas</taxon>
    </lineage>
</organism>
<reference evidence="3 4" key="1">
    <citation type="submission" date="2018-01" db="EMBL/GenBank/DDBJ databases">
        <title>Co-occurrence of chitin degradation, pigmentation and bioactivity in marine Pseudoalteromonas.</title>
        <authorList>
            <person name="Paulsen S."/>
            <person name="Gram L."/>
            <person name="Machado H."/>
        </authorList>
    </citation>
    <scope>NUCLEOTIDE SEQUENCE [LARGE SCALE GENOMIC DNA]</scope>
    <source>
        <strain evidence="3 4">S3898</strain>
    </source>
</reference>
<dbReference type="AlphaFoldDB" id="A0A4Q7ILR6"/>
<dbReference type="SUPFAM" id="SSF52096">
    <property type="entry name" value="ClpP/crotonase"/>
    <property type="match status" value="1"/>
</dbReference>
<protein>
    <submittedName>
        <fullName evidence="3">Peptidase S41</fullName>
    </submittedName>
</protein>
<evidence type="ECO:0000259" key="2">
    <source>
        <dbReference type="Pfam" id="PF03572"/>
    </source>
</evidence>
<dbReference type="InterPro" id="IPR029045">
    <property type="entry name" value="ClpP/crotonase-like_dom_sf"/>
</dbReference>